<feature type="chain" id="PRO_5037541774" evidence="4">
    <location>
        <begin position="30"/>
        <end position="584"/>
    </location>
</feature>
<keyword evidence="4" id="KW-0732">Signal</keyword>
<gene>
    <name evidence="5" type="ORF">HXM91_03835</name>
</gene>
<dbReference type="EMBL" id="JABZRB010000078">
    <property type="protein sequence ID" value="MBF1304978.1"/>
    <property type="molecule type" value="Genomic_DNA"/>
</dbReference>
<dbReference type="Gene3D" id="2.10.270.10">
    <property type="entry name" value="Cholin Binding"/>
    <property type="match status" value="1"/>
</dbReference>
<evidence type="ECO:0000313" key="6">
    <source>
        <dbReference type="Proteomes" id="UP000780721"/>
    </source>
</evidence>
<keyword evidence="1" id="KW-0677">Repeat</keyword>
<evidence type="ECO:0000256" key="2">
    <source>
        <dbReference type="PROSITE-ProRule" id="PRU00591"/>
    </source>
</evidence>
<feature type="repeat" description="Cell wall-binding" evidence="2">
    <location>
        <begin position="545"/>
        <end position="564"/>
    </location>
</feature>
<dbReference type="AlphaFoldDB" id="A0A930DWT5"/>
<sequence>METRFGKLMGRLLFLCTLLCLWGSSIAYAEEKVQSGFILEDEEGNPVTDALSFILEDSKGGVEEHQSTFGYLVVEIDLNKVYTLYLKDNKEYSLPPIKFVSQGEDPIDPETGKSIEKLSLRTRTATEELPDKRPEEKVSEGEGLDSIIIHTFKDDELLANSPFRLFRFEGHIPTVVFGGTTDEQGEYSFRDFRANSEYIIMMENPKLKFDKDSVNFQTNESGKIVKINGKTVQNAQDGEIAFRGYEKNSDKLATTEVEFYVVDKKTQTPVQDVELTANTLVPRLSSYQNAKSDKTGRVVFHLEGQEGGKIYSVCVSKNAQFMWKFEPEQITIHVDEKGELTTEGDIYPIFYVTKEDRRHLRDDLEGKITEAKKYLAENTFSKEEAKKKLEQAIAAAREELDKPETIPFYVEGFIKSIDAARANLEQYVVKEEKKEEPDKTTEAKKEEQTDKNQAKQVEKQRNEVLSKPEEKATKTRNSGRRAYRTSSYTTVQMKPITQKLLLSAGNWVLDSKGWWYKRTDGTYPKAEWLEDKGKWYFFDQEGYMKKGWVFWKEKWYYLGENGDMLVDTMTPDGYKVDKEGGYIA</sequence>
<feature type="signal peptide" evidence="4">
    <location>
        <begin position="1"/>
        <end position="29"/>
    </location>
</feature>
<proteinExistence type="predicted"/>
<comment type="caution">
    <text evidence="5">The sequence shown here is derived from an EMBL/GenBank/DDBJ whole genome shotgun (WGS) entry which is preliminary data.</text>
</comment>
<evidence type="ECO:0000256" key="4">
    <source>
        <dbReference type="SAM" id="SignalP"/>
    </source>
</evidence>
<dbReference type="PROSITE" id="PS51170">
    <property type="entry name" value="CW"/>
    <property type="match status" value="2"/>
</dbReference>
<dbReference type="Proteomes" id="UP000780721">
    <property type="component" value="Unassembled WGS sequence"/>
</dbReference>
<name>A0A930DWT5_9FIRM</name>
<organism evidence="5 6">
    <name type="scientific">Oribacterium sinus</name>
    <dbReference type="NCBI Taxonomy" id="237576"/>
    <lineage>
        <taxon>Bacteria</taxon>
        <taxon>Bacillati</taxon>
        <taxon>Bacillota</taxon>
        <taxon>Clostridia</taxon>
        <taxon>Lachnospirales</taxon>
        <taxon>Lachnospiraceae</taxon>
        <taxon>Oribacterium</taxon>
    </lineage>
</organism>
<evidence type="ECO:0000256" key="3">
    <source>
        <dbReference type="SAM" id="MobiDB-lite"/>
    </source>
</evidence>
<evidence type="ECO:0000256" key="1">
    <source>
        <dbReference type="ARBA" id="ARBA00022737"/>
    </source>
</evidence>
<feature type="region of interest" description="Disordered" evidence="3">
    <location>
        <begin position="432"/>
        <end position="486"/>
    </location>
</feature>
<dbReference type="InterPro" id="IPR018337">
    <property type="entry name" value="Cell_wall/Cho-bd_repeat"/>
</dbReference>
<evidence type="ECO:0000313" key="5">
    <source>
        <dbReference type="EMBL" id="MBF1304978.1"/>
    </source>
</evidence>
<reference evidence="5" key="1">
    <citation type="submission" date="2020-04" db="EMBL/GenBank/DDBJ databases">
        <title>Deep metagenomics examines the oral microbiome during advanced dental caries in children, revealing novel taxa and co-occurrences with host molecules.</title>
        <authorList>
            <person name="Baker J.L."/>
            <person name="Morton J.T."/>
            <person name="Dinis M."/>
            <person name="Alvarez R."/>
            <person name="Tran N.C."/>
            <person name="Knight R."/>
            <person name="Edlund A."/>
        </authorList>
    </citation>
    <scope>NUCLEOTIDE SEQUENCE</scope>
    <source>
        <strain evidence="5">JCVI_48_bin.5</strain>
    </source>
</reference>
<feature type="compositionally biased region" description="Basic and acidic residues" evidence="3">
    <location>
        <begin position="432"/>
        <end position="473"/>
    </location>
</feature>
<dbReference type="Pfam" id="PF19127">
    <property type="entry name" value="Choline_bind_3"/>
    <property type="match status" value="1"/>
</dbReference>
<protein>
    <submittedName>
        <fullName evidence="5">N-acetylmuramoyl-L-alanine amidase family protein</fullName>
    </submittedName>
</protein>
<accession>A0A930DWT5</accession>
<dbReference type="SUPFAM" id="SSF69360">
    <property type="entry name" value="Cell wall binding repeat"/>
    <property type="match status" value="1"/>
</dbReference>
<feature type="repeat" description="Cell wall-binding" evidence="2">
    <location>
        <begin position="525"/>
        <end position="544"/>
    </location>
</feature>